<dbReference type="HOGENOM" id="CLU_115772_4_0_9"/>
<feature type="domain" description="Knr4/Smi1-like" evidence="1">
    <location>
        <begin position="10"/>
        <end position="138"/>
    </location>
</feature>
<reference evidence="2 3" key="1">
    <citation type="journal article" date="2014" name="Gene">
        <title>A comparative genomic analysis of the alkalitolerant soil bacterium Bacillus lehensis G1.</title>
        <authorList>
            <person name="Noor Y.M."/>
            <person name="Samsulrizal N.H."/>
            <person name="Jema'on N.A."/>
            <person name="Low K.O."/>
            <person name="Ramli A.N."/>
            <person name="Alias N.I."/>
            <person name="Damis S.I."/>
            <person name="Fuzi S.F."/>
            <person name="Isa M.N."/>
            <person name="Murad A.M."/>
            <person name="Raih M.F."/>
            <person name="Bakar F.D."/>
            <person name="Najimudin N."/>
            <person name="Mahadi N.M."/>
            <person name="Illias R.M."/>
        </authorList>
    </citation>
    <scope>NUCLEOTIDE SEQUENCE [LARGE SCALE GENOMIC DNA]</scope>
    <source>
        <strain evidence="2 3">G1</strain>
    </source>
</reference>
<sequence length="144" mass="16595">MFTMESNGPKLSTKQIELFEQSHKLCLPDSYRRFMLKWNGGWPTPNLFLVFQKQGTSVLNEFASLDDLEDLLDIYEDRLPKGFIPIGDDPGGNVICLATLSPENGSLFFWDHEEETDDPNLRTNVYHLSDSIDEFLEKLYAEEI</sequence>
<dbReference type="KEGG" id="ble:BleG1_0555"/>
<dbReference type="RefSeq" id="WP_038476853.1">
    <property type="nucleotide sequence ID" value="NZ_CP003923.1"/>
</dbReference>
<dbReference type="InterPro" id="IPR018958">
    <property type="entry name" value="Knr4/Smi1-like_dom"/>
</dbReference>
<evidence type="ECO:0000313" key="2">
    <source>
        <dbReference type="EMBL" id="AIC93163.1"/>
    </source>
</evidence>
<protein>
    <recommendedName>
        <fullName evidence="1">Knr4/Smi1-like domain-containing protein</fullName>
    </recommendedName>
</protein>
<dbReference type="AlphaFoldDB" id="A0A060LXZ9"/>
<accession>A0A060LXZ9</accession>
<evidence type="ECO:0000313" key="3">
    <source>
        <dbReference type="Proteomes" id="UP000027142"/>
    </source>
</evidence>
<dbReference type="SUPFAM" id="SSF160631">
    <property type="entry name" value="SMI1/KNR4-like"/>
    <property type="match status" value="1"/>
</dbReference>
<evidence type="ECO:0000259" key="1">
    <source>
        <dbReference type="SMART" id="SM00860"/>
    </source>
</evidence>
<gene>
    <name evidence="2" type="ORF">BleG1_0555</name>
</gene>
<keyword evidence="3" id="KW-1185">Reference proteome</keyword>
<organism evidence="2 3">
    <name type="scientific">Shouchella lehensis G1</name>
    <dbReference type="NCBI Taxonomy" id="1246626"/>
    <lineage>
        <taxon>Bacteria</taxon>
        <taxon>Bacillati</taxon>
        <taxon>Bacillota</taxon>
        <taxon>Bacilli</taxon>
        <taxon>Bacillales</taxon>
        <taxon>Bacillaceae</taxon>
        <taxon>Shouchella</taxon>
    </lineage>
</organism>
<proteinExistence type="predicted"/>
<dbReference type="Pfam" id="PF09346">
    <property type="entry name" value="SMI1_KNR4"/>
    <property type="match status" value="1"/>
</dbReference>
<dbReference type="Gene3D" id="3.40.1580.10">
    <property type="entry name" value="SMI1/KNR4-like"/>
    <property type="match status" value="1"/>
</dbReference>
<dbReference type="Proteomes" id="UP000027142">
    <property type="component" value="Chromosome"/>
</dbReference>
<dbReference type="PATRIC" id="fig|1246626.3.peg.548"/>
<dbReference type="SMART" id="SM00860">
    <property type="entry name" value="SMI1_KNR4"/>
    <property type="match status" value="1"/>
</dbReference>
<dbReference type="OrthoDB" id="8657476at2"/>
<dbReference type="STRING" id="1246626.BleG1_0555"/>
<dbReference type="InterPro" id="IPR037883">
    <property type="entry name" value="Knr4/Smi1-like_sf"/>
</dbReference>
<dbReference type="eggNOG" id="ENOG50330S4">
    <property type="taxonomic scope" value="Bacteria"/>
</dbReference>
<dbReference type="EMBL" id="CP003923">
    <property type="protein sequence ID" value="AIC93163.1"/>
    <property type="molecule type" value="Genomic_DNA"/>
</dbReference>
<name>A0A060LXZ9_9BACI</name>